<reference evidence="2 3" key="1">
    <citation type="submission" date="2020-01" db="EMBL/GenBank/DDBJ databases">
        <title>Herbidospora sp. NEAU-GS84 nov., a novel actinomycete isolated from soil.</title>
        <authorList>
            <person name="Han L."/>
        </authorList>
    </citation>
    <scope>NUCLEOTIDE SEQUENCE [LARGE SCALE GENOMIC DNA]</scope>
    <source>
        <strain evidence="2 3">NEAU-GS84</strain>
    </source>
</reference>
<proteinExistence type="predicted"/>
<comment type="caution">
    <text evidence="2">The sequence shown here is derived from an EMBL/GenBank/DDBJ whole genome shotgun (WGS) entry which is preliminary data.</text>
</comment>
<dbReference type="EMBL" id="WXEW01000012">
    <property type="protein sequence ID" value="NAS26846.1"/>
    <property type="molecule type" value="Genomic_DNA"/>
</dbReference>
<name>A0A7C9J7R8_9ACTN</name>
<dbReference type="AlphaFoldDB" id="A0A7C9J7R8"/>
<dbReference type="Proteomes" id="UP000479526">
    <property type="component" value="Unassembled WGS sequence"/>
</dbReference>
<evidence type="ECO:0000313" key="3">
    <source>
        <dbReference type="Proteomes" id="UP000479526"/>
    </source>
</evidence>
<feature type="region of interest" description="Disordered" evidence="1">
    <location>
        <begin position="51"/>
        <end position="72"/>
    </location>
</feature>
<sequence>MSLFASQFDRARRLSAAYAGEPGETRFWTPATVGVAAGLGAAAVVAADWGDVAPEDPGQGGDDGPWSVHSDWSDASIGGDGDFMYFSDGDVSFTVG</sequence>
<evidence type="ECO:0000256" key="1">
    <source>
        <dbReference type="SAM" id="MobiDB-lite"/>
    </source>
</evidence>
<organism evidence="2 3">
    <name type="scientific">Herbidospora solisilvae</name>
    <dbReference type="NCBI Taxonomy" id="2696284"/>
    <lineage>
        <taxon>Bacteria</taxon>
        <taxon>Bacillati</taxon>
        <taxon>Actinomycetota</taxon>
        <taxon>Actinomycetes</taxon>
        <taxon>Streptosporangiales</taxon>
        <taxon>Streptosporangiaceae</taxon>
        <taxon>Herbidospora</taxon>
    </lineage>
</organism>
<protein>
    <submittedName>
        <fullName evidence="2">Uncharacterized protein</fullName>
    </submittedName>
</protein>
<accession>A0A7C9J7R8</accession>
<evidence type="ECO:0000313" key="2">
    <source>
        <dbReference type="EMBL" id="NAS26846.1"/>
    </source>
</evidence>
<dbReference type="RefSeq" id="WP_161483826.1">
    <property type="nucleotide sequence ID" value="NZ_WXEW01000012.1"/>
</dbReference>
<keyword evidence="3" id="KW-1185">Reference proteome</keyword>
<gene>
    <name evidence="2" type="ORF">GT755_34910</name>
</gene>